<dbReference type="AlphaFoldDB" id="A0A6A6DCU6"/>
<evidence type="ECO:0000313" key="3">
    <source>
        <dbReference type="Proteomes" id="UP000800200"/>
    </source>
</evidence>
<keyword evidence="3" id="KW-1185">Reference proteome</keyword>
<feature type="non-terminal residue" evidence="2">
    <location>
        <position position="1"/>
    </location>
</feature>
<sequence length="186" mass="21107">LWLIDVENGCLVPAPPEAKYVALSYVWGCDSASSRTTNETIGQLQQPNGLYGSTVTLPRTIMDAIKLVRRVGERYLWCDRFCIIQDESVVKQCQLNAMGNIYAGAYFTLIAAQSDDASGGLYRETLMLRVCPPLTSSPGMSSKQTLLDQAMHLMRTKWYSRGWTFQEYLFSKRRVVFHNDTVNWEC</sequence>
<dbReference type="OrthoDB" id="5428863at2759"/>
<proteinExistence type="predicted"/>
<protein>
    <submittedName>
        <fullName evidence="2">HET-domain-containing protein</fullName>
    </submittedName>
</protein>
<dbReference type="PANTHER" id="PTHR33112">
    <property type="entry name" value="DOMAIN PROTEIN, PUTATIVE-RELATED"/>
    <property type="match status" value="1"/>
</dbReference>
<evidence type="ECO:0000259" key="1">
    <source>
        <dbReference type="Pfam" id="PF06985"/>
    </source>
</evidence>
<dbReference type="PANTHER" id="PTHR33112:SF16">
    <property type="entry name" value="HETEROKARYON INCOMPATIBILITY DOMAIN-CONTAINING PROTEIN"/>
    <property type="match status" value="1"/>
</dbReference>
<dbReference type="Pfam" id="PF06985">
    <property type="entry name" value="HET"/>
    <property type="match status" value="1"/>
</dbReference>
<feature type="domain" description="Heterokaryon incompatibility" evidence="1">
    <location>
        <begin position="20"/>
        <end position="167"/>
    </location>
</feature>
<dbReference type="EMBL" id="ML994697">
    <property type="protein sequence ID" value="KAF2176965.1"/>
    <property type="molecule type" value="Genomic_DNA"/>
</dbReference>
<dbReference type="Proteomes" id="UP000800200">
    <property type="component" value="Unassembled WGS sequence"/>
</dbReference>
<feature type="non-terminal residue" evidence="2">
    <location>
        <position position="186"/>
    </location>
</feature>
<name>A0A6A6DCU6_9PEZI</name>
<evidence type="ECO:0000313" key="2">
    <source>
        <dbReference type="EMBL" id="KAF2176965.1"/>
    </source>
</evidence>
<accession>A0A6A6DCU6</accession>
<reference evidence="2" key="1">
    <citation type="journal article" date="2020" name="Stud. Mycol.">
        <title>101 Dothideomycetes genomes: a test case for predicting lifestyles and emergence of pathogens.</title>
        <authorList>
            <person name="Haridas S."/>
            <person name="Albert R."/>
            <person name="Binder M."/>
            <person name="Bloem J."/>
            <person name="Labutti K."/>
            <person name="Salamov A."/>
            <person name="Andreopoulos B."/>
            <person name="Baker S."/>
            <person name="Barry K."/>
            <person name="Bills G."/>
            <person name="Bluhm B."/>
            <person name="Cannon C."/>
            <person name="Castanera R."/>
            <person name="Culley D."/>
            <person name="Daum C."/>
            <person name="Ezra D."/>
            <person name="Gonzalez J."/>
            <person name="Henrissat B."/>
            <person name="Kuo A."/>
            <person name="Liang C."/>
            <person name="Lipzen A."/>
            <person name="Lutzoni F."/>
            <person name="Magnuson J."/>
            <person name="Mondo S."/>
            <person name="Nolan M."/>
            <person name="Ohm R."/>
            <person name="Pangilinan J."/>
            <person name="Park H.-J."/>
            <person name="Ramirez L."/>
            <person name="Alfaro M."/>
            <person name="Sun H."/>
            <person name="Tritt A."/>
            <person name="Yoshinaga Y."/>
            <person name="Zwiers L.-H."/>
            <person name="Turgeon B."/>
            <person name="Goodwin S."/>
            <person name="Spatafora J."/>
            <person name="Crous P."/>
            <person name="Grigoriev I."/>
        </authorList>
    </citation>
    <scope>NUCLEOTIDE SEQUENCE</scope>
    <source>
        <strain evidence="2">CBS 207.26</strain>
    </source>
</reference>
<gene>
    <name evidence="2" type="ORF">K469DRAFT_511342</name>
</gene>
<organism evidence="2 3">
    <name type="scientific">Zopfia rhizophila CBS 207.26</name>
    <dbReference type="NCBI Taxonomy" id="1314779"/>
    <lineage>
        <taxon>Eukaryota</taxon>
        <taxon>Fungi</taxon>
        <taxon>Dikarya</taxon>
        <taxon>Ascomycota</taxon>
        <taxon>Pezizomycotina</taxon>
        <taxon>Dothideomycetes</taxon>
        <taxon>Dothideomycetes incertae sedis</taxon>
        <taxon>Zopfiaceae</taxon>
        <taxon>Zopfia</taxon>
    </lineage>
</organism>
<dbReference type="InterPro" id="IPR010730">
    <property type="entry name" value="HET"/>
</dbReference>